<dbReference type="AlphaFoldDB" id="A0A0G4K3W5"/>
<reference evidence="2" key="1">
    <citation type="submission" date="2015-04" db="EMBL/GenBank/DDBJ databases">
        <authorList>
            <person name="Mushtaq Mamoona"/>
        </authorList>
    </citation>
    <scope>NUCLEOTIDE SEQUENCE [LARGE SCALE GENOMIC DNA]</scope>
    <source>
        <strain evidence="2">AN4859/03</strain>
    </source>
</reference>
<dbReference type="RefSeq" id="WP_048593490.1">
    <property type="nucleotide sequence ID" value="NZ_CVLB01000001.1"/>
</dbReference>
<dbReference type="Proteomes" id="UP000043763">
    <property type="component" value="Unassembled WGS sequence"/>
</dbReference>
<name>A0A0G4K3W5_9SPIR</name>
<evidence type="ECO:0000313" key="2">
    <source>
        <dbReference type="Proteomes" id="UP000043763"/>
    </source>
</evidence>
<dbReference type="OrthoDB" id="308720at2"/>
<proteinExistence type="predicted"/>
<gene>
    <name evidence="1" type="ORF">BRSU_0345</name>
</gene>
<dbReference type="EMBL" id="CVLB01000001">
    <property type="protein sequence ID" value="CRF31747.1"/>
    <property type="molecule type" value="Genomic_DNA"/>
</dbReference>
<accession>A0A0G4K3W5</accession>
<evidence type="ECO:0000313" key="1">
    <source>
        <dbReference type="EMBL" id="CRF31747.1"/>
    </source>
</evidence>
<organism evidence="1 2">
    <name type="scientific">Brachyspira suanatina</name>
    <dbReference type="NCBI Taxonomy" id="381802"/>
    <lineage>
        <taxon>Bacteria</taxon>
        <taxon>Pseudomonadati</taxon>
        <taxon>Spirochaetota</taxon>
        <taxon>Spirochaetia</taxon>
        <taxon>Brachyspirales</taxon>
        <taxon>Brachyspiraceae</taxon>
        <taxon>Brachyspira</taxon>
    </lineage>
</organism>
<dbReference type="Gene3D" id="2.40.160.20">
    <property type="match status" value="1"/>
</dbReference>
<sequence>MKRYYFIIFMIVFLFHNNQKLFSFIPEGLYITPKFIFSHDGNYAYKKTGNNLGYFNYLGGGFSLGYSIPTINKSSPVRFEFEYMGRTVIGMTNDIKMHTLLGSVYFDINFFLIKEKLTDETYRQTLLNEYPPFTIYLGISIGTKINDYLVGTYTDNNKIQKRLSKSTIVFGFSGGMAFNVLPYMSIDLGYRYLLDTKADGYHEVLFGLRFKVPKL</sequence>
<keyword evidence="2" id="KW-1185">Reference proteome</keyword>
<protein>
    <submittedName>
        <fullName evidence="1">Invasin</fullName>
    </submittedName>
</protein>